<evidence type="ECO:0000313" key="1">
    <source>
        <dbReference type="EMBL" id="KAF5309662.1"/>
    </source>
</evidence>
<dbReference type="AlphaFoldDB" id="A0A8H5ARH4"/>
<protein>
    <submittedName>
        <fullName evidence="1">Uncharacterized protein</fullName>
    </submittedName>
</protein>
<dbReference type="EMBL" id="JAACJK010000234">
    <property type="protein sequence ID" value="KAF5309662.1"/>
    <property type="molecule type" value="Genomic_DNA"/>
</dbReference>
<proteinExistence type="predicted"/>
<organism evidence="1 2">
    <name type="scientific">Ephemerocybe angulata</name>
    <dbReference type="NCBI Taxonomy" id="980116"/>
    <lineage>
        <taxon>Eukaryota</taxon>
        <taxon>Fungi</taxon>
        <taxon>Dikarya</taxon>
        <taxon>Basidiomycota</taxon>
        <taxon>Agaricomycotina</taxon>
        <taxon>Agaricomycetes</taxon>
        <taxon>Agaricomycetidae</taxon>
        <taxon>Agaricales</taxon>
        <taxon>Agaricineae</taxon>
        <taxon>Psathyrellaceae</taxon>
        <taxon>Ephemerocybe</taxon>
    </lineage>
</organism>
<gene>
    <name evidence="1" type="ORF">D9611_014049</name>
</gene>
<keyword evidence="2" id="KW-1185">Reference proteome</keyword>
<name>A0A8H5ARH4_9AGAR</name>
<dbReference type="Proteomes" id="UP000541558">
    <property type="component" value="Unassembled WGS sequence"/>
</dbReference>
<reference evidence="1 2" key="1">
    <citation type="journal article" date="2020" name="ISME J.">
        <title>Uncovering the hidden diversity of litter-decomposition mechanisms in mushroom-forming fungi.</title>
        <authorList>
            <person name="Floudas D."/>
            <person name="Bentzer J."/>
            <person name="Ahren D."/>
            <person name="Johansson T."/>
            <person name="Persson P."/>
            <person name="Tunlid A."/>
        </authorList>
    </citation>
    <scope>NUCLEOTIDE SEQUENCE [LARGE SCALE GENOMIC DNA]</scope>
    <source>
        <strain evidence="1 2">CBS 175.51</strain>
    </source>
</reference>
<sequence>MPLLSEVVLKTRSPKLVVYVGVRCETTFKPSQLSLKGGVCVGSVKLAWRSRMLRFCKLK</sequence>
<evidence type="ECO:0000313" key="2">
    <source>
        <dbReference type="Proteomes" id="UP000541558"/>
    </source>
</evidence>
<accession>A0A8H5ARH4</accession>
<comment type="caution">
    <text evidence="1">The sequence shown here is derived from an EMBL/GenBank/DDBJ whole genome shotgun (WGS) entry which is preliminary data.</text>
</comment>